<protein>
    <submittedName>
        <fullName evidence="2">Uncharacterized protein</fullName>
    </submittedName>
</protein>
<dbReference type="EnsemblPlants" id="OGLUM07G07570.1">
    <property type="protein sequence ID" value="OGLUM07G07570.1"/>
    <property type="gene ID" value="OGLUM07G07570"/>
</dbReference>
<dbReference type="HOGENOM" id="CLU_2516330_0_0_1"/>
<organism evidence="2">
    <name type="scientific">Oryza glumipatula</name>
    <dbReference type="NCBI Taxonomy" id="40148"/>
    <lineage>
        <taxon>Eukaryota</taxon>
        <taxon>Viridiplantae</taxon>
        <taxon>Streptophyta</taxon>
        <taxon>Embryophyta</taxon>
        <taxon>Tracheophyta</taxon>
        <taxon>Spermatophyta</taxon>
        <taxon>Magnoliopsida</taxon>
        <taxon>Liliopsida</taxon>
        <taxon>Poales</taxon>
        <taxon>Poaceae</taxon>
        <taxon>BOP clade</taxon>
        <taxon>Oryzoideae</taxon>
        <taxon>Oryzeae</taxon>
        <taxon>Oryzinae</taxon>
        <taxon>Oryza</taxon>
    </lineage>
</organism>
<evidence type="ECO:0000313" key="2">
    <source>
        <dbReference type="EnsemblPlants" id="OGLUM07G07570.1"/>
    </source>
</evidence>
<evidence type="ECO:0000313" key="3">
    <source>
        <dbReference type="Proteomes" id="UP000026961"/>
    </source>
</evidence>
<feature type="compositionally biased region" description="Polar residues" evidence="1">
    <location>
        <begin position="31"/>
        <end position="44"/>
    </location>
</feature>
<feature type="region of interest" description="Disordered" evidence="1">
    <location>
        <begin position="1"/>
        <end position="59"/>
    </location>
</feature>
<feature type="compositionally biased region" description="Pro residues" evidence="1">
    <location>
        <begin position="1"/>
        <end position="20"/>
    </location>
</feature>
<feature type="compositionally biased region" description="Pro residues" evidence="1">
    <location>
        <begin position="45"/>
        <end position="55"/>
    </location>
</feature>
<dbReference type="AlphaFoldDB" id="A0A0E0AHI5"/>
<sequence length="85" mass="8388">MPASLPPAMPLAPCRPPLPTAAPLYAKPASDPSNHCRTGQVQPSATPPASLPRPPCLTTSAAATADGHLAATTTVATSSAPLSPP</sequence>
<dbReference type="Proteomes" id="UP000026961">
    <property type="component" value="Chromosome 7"/>
</dbReference>
<evidence type="ECO:0000256" key="1">
    <source>
        <dbReference type="SAM" id="MobiDB-lite"/>
    </source>
</evidence>
<proteinExistence type="predicted"/>
<keyword evidence="3" id="KW-1185">Reference proteome</keyword>
<reference evidence="2" key="1">
    <citation type="submission" date="2015-04" db="UniProtKB">
        <authorList>
            <consortium name="EnsemblPlants"/>
        </authorList>
    </citation>
    <scope>IDENTIFICATION</scope>
</reference>
<accession>A0A0E0AHI5</accession>
<dbReference type="Gramene" id="OGLUM07G07570.1">
    <property type="protein sequence ID" value="OGLUM07G07570.1"/>
    <property type="gene ID" value="OGLUM07G07570"/>
</dbReference>
<name>A0A0E0AHI5_9ORYZ</name>
<reference evidence="2" key="2">
    <citation type="submission" date="2018-05" db="EMBL/GenBank/DDBJ databases">
        <title>OgluRS3 (Oryza glumaepatula Reference Sequence Version 3).</title>
        <authorList>
            <person name="Zhang J."/>
            <person name="Kudrna D."/>
            <person name="Lee S."/>
            <person name="Talag J."/>
            <person name="Welchert J."/>
            <person name="Wing R.A."/>
        </authorList>
    </citation>
    <scope>NUCLEOTIDE SEQUENCE [LARGE SCALE GENOMIC DNA]</scope>
</reference>